<evidence type="ECO:0000313" key="2">
    <source>
        <dbReference type="EMBL" id="RYN49198.1"/>
    </source>
</evidence>
<dbReference type="EMBL" id="PDXD01000353">
    <property type="protein sequence ID" value="RYN49198.1"/>
    <property type="molecule type" value="Genomic_DNA"/>
</dbReference>
<name>A0A4Q4MF33_ALTAL</name>
<evidence type="ECO:0000256" key="1">
    <source>
        <dbReference type="SAM" id="MobiDB-lite"/>
    </source>
</evidence>
<sequence>MVAYASTSVLLGAVFFALAALRCGRLTGYFPRTVMTGVVGKSAPSGCCGQTDRDRRRGCFTLSPRARDHPPFLDAPSEHQYAL</sequence>
<proteinExistence type="predicted"/>
<accession>A0A4Q4MF33</accession>
<gene>
    <name evidence="2" type="ORF">AA0117_g13431</name>
</gene>
<organism evidence="2 3">
    <name type="scientific">Alternaria alternata</name>
    <name type="common">Alternaria rot fungus</name>
    <name type="synonym">Torula alternata</name>
    <dbReference type="NCBI Taxonomy" id="5599"/>
    <lineage>
        <taxon>Eukaryota</taxon>
        <taxon>Fungi</taxon>
        <taxon>Dikarya</taxon>
        <taxon>Ascomycota</taxon>
        <taxon>Pezizomycotina</taxon>
        <taxon>Dothideomycetes</taxon>
        <taxon>Pleosporomycetidae</taxon>
        <taxon>Pleosporales</taxon>
        <taxon>Pleosporineae</taxon>
        <taxon>Pleosporaceae</taxon>
        <taxon>Alternaria</taxon>
        <taxon>Alternaria sect. Alternaria</taxon>
        <taxon>Alternaria alternata complex</taxon>
    </lineage>
</organism>
<dbReference type="Proteomes" id="UP000291422">
    <property type="component" value="Unassembled WGS sequence"/>
</dbReference>
<protein>
    <submittedName>
        <fullName evidence="2">Uncharacterized protein</fullName>
    </submittedName>
</protein>
<feature type="region of interest" description="Disordered" evidence="1">
    <location>
        <begin position="62"/>
        <end position="83"/>
    </location>
</feature>
<evidence type="ECO:0000313" key="3">
    <source>
        <dbReference type="Proteomes" id="UP000291422"/>
    </source>
</evidence>
<reference evidence="3" key="1">
    <citation type="journal article" date="2019" name="bioRxiv">
        <title>Genomics, evolutionary history and diagnostics of the Alternaria alternata species group including apple and Asian pear pathotypes.</title>
        <authorList>
            <person name="Armitage A.D."/>
            <person name="Cockerton H.M."/>
            <person name="Sreenivasaprasad S."/>
            <person name="Woodhall J.W."/>
            <person name="Lane C.R."/>
            <person name="Harrison R.J."/>
            <person name="Clarkson J.P."/>
        </authorList>
    </citation>
    <scope>NUCLEOTIDE SEQUENCE [LARGE SCALE GENOMIC DNA]</scope>
    <source>
        <strain evidence="3">FERA 1177</strain>
    </source>
</reference>
<comment type="caution">
    <text evidence="2">The sequence shown here is derived from an EMBL/GenBank/DDBJ whole genome shotgun (WGS) entry which is preliminary data.</text>
</comment>
<dbReference type="AlphaFoldDB" id="A0A4Q4MF33"/>